<evidence type="ECO:0000313" key="8">
    <source>
        <dbReference type="Proteomes" id="UP000820818"/>
    </source>
</evidence>
<proteinExistence type="inferred from homology"/>
<dbReference type="CDD" id="cd12455">
    <property type="entry name" value="RRM_like_Smg4_UPF3"/>
    <property type="match status" value="1"/>
</dbReference>
<feature type="compositionally biased region" description="Basic and acidic residues" evidence="5">
    <location>
        <begin position="278"/>
        <end position="300"/>
    </location>
</feature>
<dbReference type="GO" id="GO:0005737">
    <property type="term" value="C:cytoplasm"/>
    <property type="evidence" value="ECO:0007669"/>
    <property type="project" value="TreeGrafter"/>
</dbReference>
<dbReference type="FunFam" id="3.30.70.330:FF:000717">
    <property type="entry name" value="regulator of nonsense transcripts 3B"/>
    <property type="match status" value="1"/>
</dbReference>
<organism evidence="7 8">
    <name type="scientific">Daphnia sinensis</name>
    <dbReference type="NCBI Taxonomy" id="1820382"/>
    <lineage>
        <taxon>Eukaryota</taxon>
        <taxon>Metazoa</taxon>
        <taxon>Ecdysozoa</taxon>
        <taxon>Arthropoda</taxon>
        <taxon>Crustacea</taxon>
        <taxon>Branchiopoda</taxon>
        <taxon>Diplostraca</taxon>
        <taxon>Cladocera</taxon>
        <taxon>Anomopoda</taxon>
        <taxon>Daphniidae</taxon>
        <taxon>Daphnia</taxon>
        <taxon>Daphnia similis group</taxon>
    </lineage>
</organism>
<dbReference type="PANTHER" id="PTHR13112:SF0">
    <property type="entry name" value="FI21285P1"/>
    <property type="match status" value="1"/>
</dbReference>
<dbReference type="GO" id="GO:0003729">
    <property type="term" value="F:mRNA binding"/>
    <property type="evidence" value="ECO:0007669"/>
    <property type="project" value="TreeGrafter"/>
</dbReference>
<dbReference type="SUPFAM" id="SSF54928">
    <property type="entry name" value="RNA-binding domain, RBD"/>
    <property type="match status" value="1"/>
</dbReference>
<protein>
    <recommendedName>
        <fullName evidence="6">UPF3 domain-containing protein</fullName>
    </recommendedName>
</protein>
<dbReference type="InterPro" id="IPR035979">
    <property type="entry name" value="RBD_domain_sf"/>
</dbReference>
<feature type="compositionally biased region" description="Basic and acidic residues" evidence="5">
    <location>
        <begin position="307"/>
        <end position="321"/>
    </location>
</feature>
<dbReference type="InterPro" id="IPR005120">
    <property type="entry name" value="UPF3_dom"/>
</dbReference>
<dbReference type="AlphaFoldDB" id="A0AAD5KJY1"/>
<evidence type="ECO:0000256" key="4">
    <source>
        <dbReference type="ARBA" id="ARBA00023242"/>
    </source>
</evidence>
<feature type="region of interest" description="Disordered" evidence="5">
    <location>
        <begin position="51"/>
        <end position="80"/>
    </location>
</feature>
<feature type="compositionally biased region" description="Basic and acidic residues" evidence="5">
    <location>
        <begin position="329"/>
        <end position="381"/>
    </location>
</feature>
<dbReference type="Pfam" id="PF03467">
    <property type="entry name" value="Smg4_UPF3"/>
    <property type="match status" value="1"/>
</dbReference>
<evidence type="ECO:0000259" key="6">
    <source>
        <dbReference type="Pfam" id="PF03467"/>
    </source>
</evidence>
<accession>A0AAD5KJY1</accession>
<dbReference type="Gene3D" id="3.30.70.330">
    <property type="match status" value="1"/>
</dbReference>
<sequence length="464" mass="54279">MTSLPAKGALLSFDFNKQTTKSVIPEFSTFLSAYLQFRIVLTQKFHIPRQMAQDEQSRETKKKVSTKEKDRTKSKEKPPSKVIIRRLPPTMTEEVFLEQISPLPDNDFFYFVKGEQQFGVPTFSRAYINFLNLEEIFTFQDKFDGYVFLDQKGTEYPAVVEFAPYQRIPLRHEPGAKEDKCNTIDNDPHYLEFLKKLEQPDEIVLQSAETYLEQLELREREIKANGHAKVTTPLVEFLQQRRLDREKFREEKKDERRRKEFDKKKQRELERMARKRDSKKDEKKQDKQAPKGKKDDDRPHYPVKVLKNAERETLEKTEKAETGATVKKVPKEGSRTKLEKPKERLDKPKERPVREKPKPKTERRTGGESQDQDKPDAKEETQQSIQPKKNVSVSEVTPNNENPNGTTSPKPEEDKGSRRRADNDSSEKEKKIRNKDRPAIQIYRPGAKRVTISKAKTSEQPSKE</sequence>
<dbReference type="InterPro" id="IPR012677">
    <property type="entry name" value="Nucleotide-bd_a/b_plait_sf"/>
</dbReference>
<keyword evidence="3" id="KW-0866">Nonsense-mediated mRNA decay</keyword>
<dbReference type="Proteomes" id="UP000820818">
    <property type="component" value="Linkage Group LG8"/>
</dbReference>
<comment type="similarity">
    <text evidence="2">Belongs to the RENT3 family.</text>
</comment>
<gene>
    <name evidence="7" type="ORF">GHT06_019369</name>
</gene>
<dbReference type="GO" id="GO:0045727">
    <property type="term" value="P:positive regulation of translation"/>
    <property type="evidence" value="ECO:0007669"/>
    <property type="project" value="TreeGrafter"/>
</dbReference>
<feature type="compositionally biased region" description="Basic and acidic residues" evidence="5">
    <location>
        <begin position="410"/>
        <end position="438"/>
    </location>
</feature>
<keyword evidence="4" id="KW-0539">Nucleus</keyword>
<evidence type="ECO:0000256" key="5">
    <source>
        <dbReference type="SAM" id="MobiDB-lite"/>
    </source>
</evidence>
<dbReference type="PANTHER" id="PTHR13112">
    <property type="entry name" value="UPF3 REGULATOR OF NONSENSE TRANSCRIPTS-LIKE PROTEIN"/>
    <property type="match status" value="1"/>
</dbReference>
<evidence type="ECO:0000256" key="1">
    <source>
        <dbReference type="ARBA" id="ARBA00004123"/>
    </source>
</evidence>
<dbReference type="GO" id="GO:0005730">
    <property type="term" value="C:nucleolus"/>
    <property type="evidence" value="ECO:0007669"/>
    <property type="project" value="TreeGrafter"/>
</dbReference>
<dbReference type="InterPro" id="IPR039722">
    <property type="entry name" value="Upf3"/>
</dbReference>
<feature type="compositionally biased region" description="Polar residues" evidence="5">
    <location>
        <begin position="454"/>
        <end position="464"/>
    </location>
</feature>
<evidence type="ECO:0000256" key="2">
    <source>
        <dbReference type="ARBA" id="ARBA00005991"/>
    </source>
</evidence>
<reference evidence="7 8" key="1">
    <citation type="submission" date="2022-05" db="EMBL/GenBank/DDBJ databases">
        <title>A multi-omics perspective on studying reproductive biology in Daphnia sinensis.</title>
        <authorList>
            <person name="Jia J."/>
        </authorList>
    </citation>
    <scope>NUCLEOTIDE SEQUENCE [LARGE SCALE GENOMIC DNA]</scope>
    <source>
        <strain evidence="7 8">WSL</strain>
    </source>
</reference>
<feature type="domain" description="UPF3" evidence="6">
    <location>
        <begin position="79"/>
        <end position="242"/>
    </location>
</feature>
<feature type="compositionally biased region" description="Basic and acidic residues" evidence="5">
    <location>
        <begin position="249"/>
        <end position="272"/>
    </location>
</feature>
<keyword evidence="8" id="KW-1185">Reference proteome</keyword>
<evidence type="ECO:0000256" key="3">
    <source>
        <dbReference type="ARBA" id="ARBA00023161"/>
    </source>
</evidence>
<feature type="compositionally biased region" description="Polar residues" evidence="5">
    <location>
        <begin position="382"/>
        <end position="409"/>
    </location>
</feature>
<comment type="subcellular location">
    <subcellularLocation>
        <location evidence="1">Nucleus</location>
    </subcellularLocation>
</comment>
<name>A0AAD5KJY1_9CRUS</name>
<comment type="caution">
    <text evidence="7">The sequence shown here is derived from an EMBL/GenBank/DDBJ whole genome shotgun (WGS) entry which is preliminary data.</text>
</comment>
<feature type="compositionally biased region" description="Basic and acidic residues" evidence="5">
    <location>
        <begin position="65"/>
        <end position="79"/>
    </location>
</feature>
<feature type="region of interest" description="Disordered" evidence="5">
    <location>
        <begin position="249"/>
        <end position="464"/>
    </location>
</feature>
<dbReference type="EMBL" id="WJBH02000008">
    <property type="protein sequence ID" value="KAI9554097.1"/>
    <property type="molecule type" value="Genomic_DNA"/>
</dbReference>
<evidence type="ECO:0000313" key="7">
    <source>
        <dbReference type="EMBL" id="KAI9554097.1"/>
    </source>
</evidence>
<dbReference type="GO" id="GO:0000184">
    <property type="term" value="P:nuclear-transcribed mRNA catabolic process, nonsense-mediated decay"/>
    <property type="evidence" value="ECO:0007669"/>
    <property type="project" value="UniProtKB-KW"/>
</dbReference>